<evidence type="ECO:0000256" key="2">
    <source>
        <dbReference type="ARBA" id="ARBA00022782"/>
    </source>
</evidence>
<feature type="compositionally biased region" description="Basic residues" evidence="5">
    <location>
        <begin position="605"/>
        <end position="622"/>
    </location>
</feature>
<evidence type="ECO:0000256" key="1">
    <source>
        <dbReference type="ARBA" id="ARBA00008956"/>
    </source>
</evidence>
<evidence type="ECO:0000256" key="3">
    <source>
        <dbReference type="ARBA" id="ARBA00023089"/>
    </source>
</evidence>
<keyword evidence="4" id="KW-0217">Developmental protein</keyword>
<reference evidence="6" key="1">
    <citation type="submission" date="2024-10" db="EMBL/GenBank/DDBJ databases">
        <authorList>
            <person name="Ryan C."/>
        </authorList>
    </citation>
    <scope>NUCLEOTIDE SEQUENCE [LARGE SCALE GENOMIC DNA]</scope>
</reference>
<proteinExistence type="inferred from homology"/>
<feature type="compositionally biased region" description="Polar residues" evidence="5">
    <location>
        <begin position="676"/>
        <end position="686"/>
    </location>
</feature>
<evidence type="ECO:0000313" key="6">
    <source>
        <dbReference type="EMBL" id="CAL4926096.1"/>
    </source>
</evidence>
<keyword evidence="7" id="KW-1185">Reference proteome</keyword>
<organism evidence="6 7">
    <name type="scientific">Urochloa decumbens</name>
    <dbReference type="NCBI Taxonomy" id="240449"/>
    <lineage>
        <taxon>Eukaryota</taxon>
        <taxon>Viridiplantae</taxon>
        <taxon>Streptophyta</taxon>
        <taxon>Embryophyta</taxon>
        <taxon>Tracheophyta</taxon>
        <taxon>Spermatophyta</taxon>
        <taxon>Magnoliopsida</taxon>
        <taxon>Liliopsida</taxon>
        <taxon>Poales</taxon>
        <taxon>Poaceae</taxon>
        <taxon>PACMAD clade</taxon>
        <taxon>Panicoideae</taxon>
        <taxon>Panicodae</taxon>
        <taxon>Paniceae</taxon>
        <taxon>Melinidinae</taxon>
        <taxon>Urochloa</taxon>
    </lineage>
</organism>
<dbReference type="Proteomes" id="UP001497457">
    <property type="component" value="Chromosome 14rd"/>
</dbReference>
<feature type="region of interest" description="Disordered" evidence="5">
    <location>
        <begin position="558"/>
        <end position="686"/>
    </location>
</feature>
<accession>A0ABC8XI43</accession>
<feature type="compositionally biased region" description="Basic and acidic residues" evidence="5">
    <location>
        <begin position="118"/>
        <end position="130"/>
    </location>
</feature>
<keyword evidence="3 4" id="KW-0287">Flowering</keyword>
<protein>
    <recommendedName>
        <fullName evidence="4">FRIGIDA-like protein</fullName>
    </recommendedName>
</protein>
<feature type="region of interest" description="Disordered" evidence="5">
    <location>
        <begin position="110"/>
        <end position="201"/>
    </location>
</feature>
<dbReference type="GO" id="GO:0009908">
    <property type="term" value="P:flower development"/>
    <property type="evidence" value="ECO:0007669"/>
    <property type="project" value="UniProtKB-KW"/>
</dbReference>
<feature type="compositionally biased region" description="Basic and acidic residues" evidence="5">
    <location>
        <begin position="151"/>
        <end position="176"/>
    </location>
</feature>
<dbReference type="InterPro" id="IPR012474">
    <property type="entry name" value="Frigida"/>
</dbReference>
<feature type="region of interest" description="Disordered" evidence="5">
    <location>
        <begin position="214"/>
        <end position="250"/>
    </location>
</feature>
<gene>
    <name evidence="6" type="ORF">URODEC1_LOCUS23713</name>
</gene>
<evidence type="ECO:0000256" key="5">
    <source>
        <dbReference type="SAM" id="MobiDB-lite"/>
    </source>
</evidence>
<dbReference type="PANTHER" id="PTHR31791">
    <property type="entry name" value="FRIGIDA-LIKE PROTEIN 3-RELATED"/>
    <property type="match status" value="1"/>
</dbReference>
<dbReference type="Pfam" id="PF07899">
    <property type="entry name" value="Frigida"/>
    <property type="match status" value="1"/>
</dbReference>
<sequence length="686" mass="76374">MQLGSQPTPSSLPRVPTWPSAAMATQAELEAAVAALRGKRRRLREAFDRLAACAPVPVPFRWEDLDAHLASVAARFGHFGFELELDSTHAAEDAGAVGLATALNPVEHLEEGEEQEHEEGREHRGERGAWEEGEGSNADEGEEAWNASLNQEREEKEEGDVREASSALPDRDEAGNEKAQVAATEASTEHDEEATAMACDPRQVDDDIEMMEEKGEDAANASADQYGSDDEPEEGELPRPHPRATAAVGGGGEAALTSAAVAMGPSALVGLICLSGRSSLRARREFLPALLGAADPHALLVRAVGEFLVASVPRKTNRFWENCVALIECAPRLAAASAGAMEEAERVAREWKEMVVGKSWSCGGETPMSRMAGWGLLTFLDSYSIALEFDADEITRLFGNLAPQTKNTCLELCERLGLIEKMTDSVNHFIENGQPLDAIRLAHTFNLTHKYPPLTIMKDYVENAKKTAEDILSKESHTLESLNQVMAKNVNALIFSWSAIDGCNIDPAHRNSIKAEITHLLHKYANKQKSLAGVSAFISSTHQQHNFQDQYHEQLQMSLVQQQQQQRPQELQQTPEEEQQHQKPQDMQRQQPQNRQEQGWAWQSRKGRKQGNKNRTRKQRRQRQQERNKRPRLSSYVRPGIHNQCGQPFSEMRRAPFTARTRSPPYVGPYDRYQPRRTSVLSLKPE</sequence>
<dbReference type="EMBL" id="OZ075124">
    <property type="protein sequence ID" value="CAL4926096.1"/>
    <property type="molecule type" value="Genomic_DNA"/>
</dbReference>
<dbReference type="AlphaFoldDB" id="A0ABC8XI43"/>
<dbReference type="PANTHER" id="PTHR31791:SF9">
    <property type="entry name" value="FRIGIDA-LIKE PROTEIN"/>
    <property type="match status" value="1"/>
</dbReference>
<feature type="compositionally biased region" description="Low complexity" evidence="5">
    <location>
        <begin position="558"/>
        <end position="574"/>
    </location>
</feature>
<evidence type="ECO:0000313" key="7">
    <source>
        <dbReference type="Proteomes" id="UP001497457"/>
    </source>
</evidence>
<keyword evidence="2 4" id="KW-0221">Differentiation</keyword>
<comment type="similarity">
    <text evidence="1 4">Belongs to the Frigida family.</text>
</comment>
<dbReference type="GO" id="GO:0030154">
    <property type="term" value="P:cell differentiation"/>
    <property type="evidence" value="ECO:0007669"/>
    <property type="project" value="UniProtKB-KW"/>
</dbReference>
<feature type="compositionally biased region" description="Low complexity" evidence="5">
    <location>
        <begin position="587"/>
        <end position="598"/>
    </location>
</feature>
<feature type="compositionally biased region" description="Acidic residues" evidence="5">
    <location>
        <begin position="131"/>
        <end position="143"/>
    </location>
</feature>
<evidence type="ECO:0000256" key="4">
    <source>
        <dbReference type="RuleBase" id="RU364012"/>
    </source>
</evidence>
<name>A0ABC8XI43_9POAL</name>